<dbReference type="EMBL" id="JBBKAJ010000022">
    <property type="protein sequence ID" value="MEJ8638369.1"/>
    <property type="molecule type" value="Genomic_DNA"/>
</dbReference>
<evidence type="ECO:0000313" key="1">
    <source>
        <dbReference type="EMBL" id="MEJ8638369.1"/>
    </source>
</evidence>
<proteinExistence type="predicted"/>
<reference evidence="1" key="1">
    <citation type="submission" date="2024-03" db="EMBL/GenBank/DDBJ databases">
        <title>Novel Streptomyces species of biotechnological and ecological value are a feature of Machair soil.</title>
        <authorList>
            <person name="Prole J.R."/>
            <person name="Goodfellow M."/>
            <person name="Allenby N."/>
            <person name="Ward A.C."/>
        </authorList>
    </citation>
    <scope>NUCLEOTIDE SEQUENCE</scope>
    <source>
        <strain evidence="1">MS2.AVA.5</strain>
    </source>
</reference>
<evidence type="ECO:0000313" key="2">
    <source>
        <dbReference type="Proteomes" id="UP001377168"/>
    </source>
</evidence>
<protein>
    <submittedName>
        <fullName evidence="1">Uncharacterized protein</fullName>
    </submittedName>
</protein>
<keyword evidence="2" id="KW-1185">Reference proteome</keyword>
<name>A0ACC6Q3U8_9ACTN</name>
<sequence>MRIARALTTVLLAAAVLSGTAGAAVADDPSPSPSDGASGAGPTEAGTGFRDATAIEQGQPATATASAGDYLYWVFPADAGHRATVKATVTLPESATRTGSSTWQLDVYDGLRRRQACMYGMQTRAAAKDAATVELSCTLRTVRSWAEPWDNDPLPGSYTVRLTVTELPEEDLGLPVRAEVRADVSDAGGASAVDGSLAAPLVAGAKTADTAGEPKQAGVLGEPEDGWSSGWWSDRWIWTVAGGLLCALGAIAGYALTRGAGRPSGVPPTA</sequence>
<accession>A0ACC6Q3U8</accession>
<comment type="caution">
    <text evidence="1">The sequence shown here is derived from an EMBL/GenBank/DDBJ whole genome shotgun (WGS) entry which is preliminary data.</text>
</comment>
<organism evidence="1 2">
    <name type="scientific">Streptomyces achmelvichensis</name>
    <dbReference type="NCBI Taxonomy" id="3134111"/>
    <lineage>
        <taxon>Bacteria</taxon>
        <taxon>Bacillati</taxon>
        <taxon>Actinomycetota</taxon>
        <taxon>Actinomycetes</taxon>
        <taxon>Kitasatosporales</taxon>
        <taxon>Streptomycetaceae</taxon>
        <taxon>Streptomyces</taxon>
    </lineage>
</organism>
<dbReference type="Proteomes" id="UP001377168">
    <property type="component" value="Unassembled WGS sequence"/>
</dbReference>
<gene>
    <name evidence="1" type="ORF">WKI67_33930</name>
</gene>